<dbReference type="RefSeq" id="WP_215435206.1">
    <property type="nucleotide sequence ID" value="NZ_AP025943.1"/>
</dbReference>
<keyword evidence="3" id="KW-1185">Reference proteome</keyword>
<organism evidence="2 3">
    <name type="scientific">Akkermansia biwaensis</name>
    <dbReference type="NCBI Taxonomy" id="2946555"/>
    <lineage>
        <taxon>Bacteria</taxon>
        <taxon>Pseudomonadati</taxon>
        <taxon>Verrucomicrobiota</taxon>
        <taxon>Verrucomicrobiia</taxon>
        <taxon>Verrucomicrobiales</taxon>
        <taxon>Akkermansiaceae</taxon>
        <taxon>Akkermansia</taxon>
    </lineage>
</organism>
<dbReference type="InterPro" id="IPR012334">
    <property type="entry name" value="Pectin_lyas_fold"/>
</dbReference>
<evidence type="ECO:0000313" key="2">
    <source>
        <dbReference type="EMBL" id="BDL43902.1"/>
    </source>
</evidence>
<dbReference type="Proteomes" id="UP001062263">
    <property type="component" value="Chromosome"/>
</dbReference>
<dbReference type="Pfam" id="PF12541">
    <property type="entry name" value="DUF3737"/>
    <property type="match status" value="1"/>
</dbReference>
<dbReference type="SUPFAM" id="SSF51126">
    <property type="entry name" value="Pectin lyase-like"/>
    <property type="match status" value="1"/>
</dbReference>
<protein>
    <recommendedName>
        <fullName evidence="4">DUF3737 domain-containing protein</fullName>
    </recommendedName>
</protein>
<dbReference type="EMBL" id="AP025943">
    <property type="protein sequence ID" value="BDL43902.1"/>
    <property type="molecule type" value="Genomic_DNA"/>
</dbReference>
<sequence>MKKEYISNASYGGERPLFAIRNLRLRNVTILPGESALKECFGIEAVQCEFTGKYPFWHNEDLLVRNCIFREGARAAIWYCRNLRMVDTLVEAPKMFRDMDGLKLERVRLPNAQETLWHCRHAELDQVAAGKGDYIFMHGSDIRINQFRLQGNYSFQYCKNVEIRNAEIHSKDAFWNTENVTVYDSVLDGEYLGWHSKNLRLVNCRISGTQPLCYATDLVMENCSMAEDADLAFEYASVQAEISGTVRSVKNPRSGRMVADGYGEIILDSHCKAPGDCSVETRGAESGQAAWHPASAGKRISERQYTE</sequence>
<dbReference type="InterPro" id="IPR011050">
    <property type="entry name" value="Pectin_lyase_fold/virulence"/>
</dbReference>
<name>A0ABM7ZGL0_9BACT</name>
<feature type="region of interest" description="Disordered" evidence="1">
    <location>
        <begin position="288"/>
        <end position="307"/>
    </location>
</feature>
<evidence type="ECO:0000256" key="1">
    <source>
        <dbReference type="SAM" id="MobiDB-lite"/>
    </source>
</evidence>
<evidence type="ECO:0008006" key="4">
    <source>
        <dbReference type="Google" id="ProtNLM"/>
    </source>
</evidence>
<dbReference type="Gene3D" id="2.160.20.10">
    <property type="entry name" value="Single-stranded right-handed beta-helix, Pectin lyase-like"/>
    <property type="match status" value="1"/>
</dbReference>
<proteinExistence type="predicted"/>
<reference evidence="2" key="1">
    <citation type="submission" date="2022-06" db="EMBL/GenBank/DDBJ databases">
        <title>Akkermansia biwalacus sp. nov., an anaerobic mucin-degrading bacterium isolated from human intestine.</title>
        <authorList>
            <person name="Kobayashi Y."/>
            <person name="Inoue S."/>
            <person name="Kawahara T."/>
            <person name="Kohda N."/>
        </authorList>
    </citation>
    <scope>NUCLEOTIDE SEQUENCE</scope>
    <source>
        <strain evidence="2">WON2089</strain>
    </source>
</reference>
<evidence type="ECO:0000313" key="3">
    <source>
        <dbReference type="Proteomes" id="UP001062263"/>
    </source>
</evidence>
<gene>
    <name evidence="2" type="ORF">Abiwalacus_14760</name>
</gene>
<dbReference type="InterPro" id="IPR022208">
    <property type="entry name" value="DUF3737"/>
</dbReference>
<accession>A0ABM7ZGL0</accession>